<evidence type="ECO:0000313" key="2">
    <source>
        <dbReference type="EMBL" id="SLN18289.1"/>
    </source>
</evidence>
<dbReference type="RefSeq" id="WP_085852601.1">
    <property type="nucleotide sequence ID" value="NZ_FOPF01000001.1"/>
</dbReference>
<dbReference type="Pfam" id="PF20340">
    <property type="entry name" value="DUF6635"/>
    <property type="match status" value="1"/>
</dbReference>
<accession>A0A1Y5RMI4</accession>
<keyword evidence="1" id="KW-0472">Membrane</keyword>
<proteinExistence type="predicted"/>
<evidence type="ECO:0000313" key="3">
    <source>
        <dbReference type="Proteomes" id="UP000193870"/>
    </source>
</evidence>
<dbReference type="InterPro" id="IPR046575">
    <property type="entry name" value="DUF6635"/>
</dbReference>
<dbReference type="OrthoDB" id="9342581at2"/>
<reference evidence="2 3" key="1">
    <citation type="submission" date="2017-03" db="EMBL/GenBank/DDBJ databases">
        <authorList>
            <person name="Afonso C.L."/>
            <person name="Miller P.J."/>
            <person name="Scott M.A."/>
            <person name="Spackman E."/>
            <person name="Goraichik I."/>
            <person name="Dimitrov K.M."/>
            <person name="Suarez D.L."/>
            <person name="Swayne D.E."/>
        </authorList>
    </citation>
    <scope>NUCLEOTIDE SEQUENCE [LARGE SCALE GENOMIC DNA]</scope>
    <source>
        <strain evidence="2 3">CECT 7066</strain>
    </source>
</reference>
<keyword evidence="3" id="KW-1185">Reference proteome</keyword>
<sequence length="264" mass="28202">MNRPPEDVRAKVERFVRANFRLPGTLSLHRAALGWDMLRAPFNVALAPVFLVVMLAAAACRLARLRRAGAWLGSRKILLRTSVARAVERRIAADLLSGAKLDPVSRKLIDDYTGLRSAVAEITTSLIVLVVGLMLFGTATPGITSLAPIVSGYVAHSSAVASFPLGSALGGVWYGVFPVDLPVWFVVATGVALAMVASLVTTFAGIVADPLQAHMGIHQRRLLRLLDGIAKVEVQPSGLAPEHFLARLADVTDAGLSLSRLFRL</sequence>
<feature type="transmembrane region" description="Helical" evidence="1">
    <location>
        <begin position="42"/>
        <end position="63"/>
    </location>
</feature>
<keyword evidence="1" id="KW-1133">Transmembrane helix</keyword>
<dbReference type="STRING" id="315423.SAMN04488020_101588"/>
<protein>
    <submittedName>
        <fullName evidence="2">Uncharacterized protein</fullName>
    </submittedName>
</protein>
<dbReference type="EMBL" id="FWFV01000001">
    <property type="protein sequence ID" value="SLN18289.1"/>
    <property type="molecule type" value="Genomic_DNA"/>
</dbReference>
<gene>
    <name evidence="2" type="ORF">PAM7066_00589</name>
</gene>
<evidence type="ECO:0000256" key="1">
    <source>
        <dbReference type="SAM" id="Phobius"/>
    </source>
</evidence>
<keyword evidence="1" id="KW-0812">Transmembrane</keyword>
<feature type="transmembrane region" description="Helical" evidence="1">
    <location>
        <begin position="183"/>
        <end position="208"/>
    </location>
</feature>
<feature type="transmembrane region" description="Helical" evidence="1">
    <location>
        <begin position="126"/>
        <end position="147"/>
    </location>
</feature>
<dbReference type="AlphaFoldDB" id="A0A1Y5RMI4"/>
<feature type="transmembrane region" description="Helical" evidence="1">
    <location>
        <begin position="153"/>
        <end position="176"/>
    </location>
</feature>
<name>A0A1Y5RMI4_9RHOB</name>
<organism evidence="2 3">
    <name type="scientific">Palleronia marisminoris</name>
    <dbReference type="NCBI Taxonomy" id="315423"/>
    <lineage>
        <taxon>Bacteria</taxon>
        <taxon>Pseudomonadati</taxon>
        <taxon>Pseudomonadota</taxon>
        <taxon>Alphaproteobacteria</taxon>
        <taxon>Rhodobacterales</taxon>
        <taxon>Roseobacteraceae</taxon>
        <taxon>Palleronia</taxon>
    </lineage>
</organism>
<dbReference type="Proteomes" id="UP000193870">
    <property type="component" value="Unassembled WGS sequence"/>
</dbReference>